<keyword evidence="3 11" id="KW-0732">Signal</keyword>
<evidence type="ECO:0000256" key="3">
    <source>
        <dbReference type="ARBA" id="ARBA00022729"/>
    </source>
</evidence>
<dbReference type="FunFam" id="2.40.10.10:FF:000120">
    <property type="entry name" value="Putative serine protease"/>
    <property type="match status" value="1"/>
</dbReference>
<dbReference type="Gene3D" id="2.40.10.10">
    <property type="entry name" value="Trypsin-like serine proteases"/>
    <property type="match status" value="1"/>
</dbReference>
<dbReference type="AlphaFoldDB" id="A0AAD5L207"/>
<comment type="catalytic activity">
    <reaction evidence="8">
        <text>Selective cleavage of 103-Arg-|-Ser-104 and 124-Ile-|-Ile-125 bonds in Limulus clotting factor B to form activated factor B. Cleavage of -Pro-Arg-|-Xaa- bonds in synthetic substrates.</text>
        <dbReference type="EC" id="3.4.21.84"/>
    </reaction>
</comment>
<evidence type="ECO:0000259" key="12">
    <source>
        <dbReference type="PROSITE" id="PS50240"/>
    </source>
</evidence>
<keyword evidence="2 10" id="KW-0645">Protease</keyword>
<evidence type="ECO:0000256" key="8">
    <source>
        <dbReference type="ARBA" id="ARBA00052079"/>
    </source>
</evidence>
<dbReference type="InterPro" id="IPR043504">
    <property type="entry name" value="Peptidase_S1_PA_chymotrypsin"/>
</dbReference>
<keyword evidence="5" id="KW-0353">Hemolymph clotting</keyword>
<keyword evidence="7" id="KW-1015">Disulfide bond</keyword>
<dbReference type="Pfam" id="PF00089">
    <property type="entry name" value="Trypsin"/>
    <property type="match status" value="1"/>
</dbReference>
<reference evidence="13 14" key="1">
    <citation type="submission" date="2022-05" db="EMBL/GenBank/DDBJ databases">
        <title>A multi-omics perspective on studying reproductive biology in Daphnia sinensis.</title>
        <authorList>
            <person name="Jia J."/>
        </authorList>
    </citation>
    <scope>NUCLEOTIDE SEQUENCE [LARGE SCALE GENOMIC DNA]</scope>
    <source>
        <strain evidence="13 14">WSL</strain>
    </source>
</reference>
<evidence type="ECO:0000256" key="1">
    <source>
        <dbReference type="ARBA" id="ARBA00022659"/>
    </source>
</evidence>
<evidence type="ECO:0000256" key="9">
    <source>
        <dbReference type="ARBA" id="ARBA00066707"/>
    </source>
</evidence>
<sequence>MDVPNVNPFAVVFVAAITLLCTNPVSGGVYQTSDAIVFEIDRTWDGSFPAKTFPLSQSDFVPIKYFLTGGLVRNSHIPTIEPSPEMISYNIGLHPQQGPTFSSWLHHPFVYGAYVAPTVDSRTGPTLKQEAKQNTACGAGPESNRIVNGEEATPNSWPFVVGFMKPGNSYVTCGGSLISETKILTAAHCFERLSMYQLSLMVVKLGMHNVGDGENVPDDAHVTRRISRMTLHKGYNYANAFNDIAIITMDAPVVYSKSISPVCLPAPSSDVDIYAGKDGMVMGWGVLSYGGSSPSALQQATAPIITNAECRQIYSDPGQIPNHMLCASTLSTSSCHGDSGGPLVVKSEEDGRWYQAGIVSWGYECANQAYPAGVYTKVTWLRGWINGNMKN</sequence>
<evidence type="ECO:0000313" key="14">
    <source>
        <dbReference type="Proteomes" id="UP000820818"/>
    </source>
</evidence>
<dbReference type="GO" id="GO:0004252">
    <property type="term" value="F:serine-type endopeptidase activity"/>
    <property type="evidence" value="ECO:0007669"/>
    <property type="project" value="InterPro"/>
</dbReference>
<dbReference type="PRINTS" id="PR00722">
    <property type="entry name" value="CHYMOTRYPSIN"/>
</dbReference>
<dbReference type="GO" id="GO:0042381">
    <property type="term" value="P:hemolymph coagulation"/>
    <property type="evidence" value="ECO:0007669"/>
    <property type="project" value="UniProtKB-KW"/>
</dbReference>
<dbReference type="PROSITE" id="PS50240">
    <property type="entry name" value="TRYPSIN_DOM"/>
    <property type="match status" value="1"/>
</dbReference>
<dbReference type="Proteomes" id="UP000820818">
    <property type="component" value="Linkage Group LG8"/>
</dbReference>
<dbReference type="InterPro" id="IPR009003">
    <property type="entry name" value="Peptidase_S1_PA"/>
</dbReference>
<dbReference type="InterPro" id="IPR033116">
    <property type="entry name" value="TRYPSIN_SER"/>
</dbReference>
<evidence type="ECO:0000256" key="7">
    <source>
        <dbReference type="ARBA" id="ARBA00023157"/>
    </source>
</evidence>
<gene>
    <name evidence="13" type="ORF">GHT06_020047</name>
</gene>
<evidence type="ECO:0000256" key="4">
    <source>
        <dbReference type="ARBA" id="ARBA00022801"/>
    </source>
</evidence>
<evidence type="ECO:0000256" key="2">
    <source>
        <dbReference type="ARBA" id="ARBA00022670"/>
    </source>
</evidence>
<comment type="caution">
    <text evidence="13">The sequence shown here is derived from an EMBL/GenBank/DDBJ whole genome shotgun (WGS) entry which is preliminary data.</text>
</comment>
<feature type="chain" id="PRO_5042012463" description="limulus clotting factor C" evidence="11">
    <location>
        <begin position="28"/>
        <end position="391"/>
    </location>
</feature>
<dbReference type="PROSITE" id="PS00134">
    <property type="entry name" value="TRYPSIN_HIS"/>
    <property type="match status" value="1"/>
</dbReference>
<dbReference type="GO" id="GO:0006508">
    <property type="term" value="P:proteolysis"/>
    <property type="evidence" value="ECO:0007669"/>
    <property type="project" value="UniProtKB-KW"/>
</dbReference>
<dbReference type="EC" id="3.4.21.84" evidence="9"/>
<evidence type="ECO:0000256" key="11">
    <source>
        <dbReference type="SAM" id="SignalP"/>
    </source>
</evidence>
<accession>A0AAD5L207</accession>
<evidence type="ECO:0000256" key="10">
    <source>
        <dbReference type="RuleBase" id="RU363034"/>
    </source>
</evidence>
<keyword evidence="4 10" id="KW-0378">Hydrolase</keyword>
<dbReference type="SMART" id="SM00020">
    <property type="entry name" value="Tryp_SPc"/>
    <property type="match status" value="1"/>
</dbReference>
<dbReference type="CDD" id="cd00190">
    <property type="entry name" value="Tryp_SPc"/>
    <property type="match status" value="1"/>
</dbReference>
<evidence type="ECO:0000256" key="6">
    <source>
        <dbReference type="ARBA" id="ARBA00022825"/>
    </source>
</evidence>
<dbReference type="InterPro" id="IPR018114">
    <property type="entry name" value="TRYPSIN_HIS"/>
</dbReference>
<feature type="signal peptide" evidence="11">
    <location>
        <begin position="1"/>
        <end position="27"/>
    </location>
</feature>
<proteinExistence type="predicted"/>
<keyword evidence="1" id="KW-0768">Sushi</keyword>
<dbReference type="PROSITE" id="PS00135">
    <property type="entry name" value="TRYPSIN_SER"/>
    <property type="match status" value="1"/>
</dbReference>
<dbReference type="PANTHER" id="PTHR24252">
    <property type="entry name" value="ACROSIN-RELATED"/>
    <property type="match status" value="1"/>
</dbReference>
<keyword evidence="6 10" id="KW-0720">Serine protease</keyword>
<keyword evidence="14" id="KW-1185">Reference proteome</keyword>
<name>A0AAD5L207_9CRUS</name>
<dbReference type="EMBL" id="WJBH02000008">
    <property type="protein sequence ID" value="KAI9554770.1"/>
    <property type="molecule type" value="Genomic_DNA"/>
</dbReference>
<dbReference type="InterPro" id="IPR001314">
    <property type="entry name" value="Peptidase_S1A"/>
</dbReference>
<evidence type="ECO:0000313" key="13">
    <source>
        <dbReference type="EMBL" id="KAI9554770.1"/>
    </source>
</evidence>
<protein>
    <recommendedName>
        <fullName evidence="9">limulus clotting factor C</fullName>
        <ecNumber evidence="9">3.4.21.84</ecNumber>
    </recommendedName>
</protein>
<organism evidence="13 14">
    <name type="scientific">Daphnia sinensis</name>
    <dbReference type="NCBI Taxonomy" id="1820382"/>
    <lineage>
        <taxon>Eukaryota</taxon>
        <taxon>Metazoa</taxon>
        <taxon>Ecdysozoa</taxon>
        <taxon>Arthropoda</taxon>
        <taxon>Crustacea</taxon>
        <taxon>Branchiopoda</taxon>
        <taxon>Diplostraca</taxon>
        <taxon>Cladocera</taxon>
        <taxon>Anomopoda</taxon>
        <taxon>Daphniidae</taxon>
        <taxon>Daphnia</taxon>
        <taxon>Daphnia similis group</taxon>
    </lineage>
</organism>
<dbReference type="PANTHER" id="PTHR24252:SF7">
    <property type="entry name" value="HYALIN"/>
    <property type="match status" value="1"/>
</dbReference>
<evidence type="ECO:0000256" key="5">
    <source>
        <dbReference type="ARBA" id="ARBA00022820"/>
    </source>
</evidence>
<dbReference type="InterPro" id="IPR001254">
    <property type="entry name" value="Trypsin_dom"/>
</dbReference>
<feature type="domain" description="Peptidase S1" evidence="12">
    <location>
        <begin position="146"/>
        <end position="390"/>
    </location>
</feature>
<dbReference type="SUPFAM" id="SSF50494">
    <property type="entry name" value="Trypsin-like serine proteases"/>
    <property type="match status" value="1"/>
</dbReference>